<dbReference type="Proteomes" id="UP001204142">
    <property type="component" value="Unassembled WGS sequence"/>
</dbReference>
<sequence>MPITAPSAPTTRIDAFELGDRPHQQRLPYQPVNGVLDRALTLRSGPQSTIRGFRLRDLLEFLKIPTLALKGSSVFTYREPAPLQDIDLQIPAGDCMAADWPQQTLSNIRAFFQQQATKRGELLDSKTLDRLVRISRLASQDGNTWKRVVFSLGYGQPSPGHSSVDVTCSRDNTLGYDTLNASRALVIRRAECSVVQTDVISPPLLAWLNRHGYLWFNPQMEGGLRRLNYRLSKNDRSVCLQPAIFQHFLDKADPNELTDVLIHLLHTAVEVPGPRAEAMARIWRGLLNHLSTLQGEAQNTLAESITQGLLEWTGTADLMMLGNALESENNLAHVQHLHQACTRALNLRTDIRTWLQQHPTLARKAIRDHGQQAMRVELVQPADFFEALDSWVHLGDIPESELVQVLRPLAAHWQQHLQTEYQQRATHLLGWLDGDLPLGLLCWMDRIPTHRRRNPATEHTQALLPMLKAILEDGKLRQSLPAAIWDIAWPKVHLQELAEHIEQQVHSPRQAEFGRMPWNGLLITLIFHQRLGVLAEQMHQVVSNKNLACSDEMWFEAAFLHNMSTWSFQTLANQPLPPLLKHALVQQGNTYRLQLLDHAEPVVWSEDALRGQIKTSSTGAKVHFCLRDGPTWIHTTFPDKPNRRHRIFWSDQGQVSIQGREIHTSADQRLMTQMKHLTPTQREWLDKATPLIQQLTGHTPTPDNIVQAVGTVDEQAMLRARNPAEGLMALQQGEIWLLAGEKTPCFCIQIDQGKPSVCRVETRTGLFKVSHSYQVTSENTTPLQELSQPEHVGRLQTKGTLITTELPYLGGTQLQAAHCLREFDFEHQQFGDECLLLAQDGLRYAWQGKLNAAGALLHDGQLNIPGVLAQPLALRQQRDGHTMPMEAIPLMAEILETNPDIALQFKPHVHDADEGSPPHGFEGFVVNVGSAVMQFKGYFKANGRGVGHLYRLDRQGDIMMLSGGFLLRQPDEVHDMAGLEQTVMHASGLTIALVDHATQTPTGVLMPHGHCTIKTFPADRSKASLVRHELYFAGWRSALRGLENPVKPLDASGSLQHLLGTGRNGAGGLTLSVFVIHPTDGGPDYVTSFPLNFTQQTNCIHHFSNLNGFYAAWTMEKDICKHARLMWPNGLQLNCGIAQYGGYFKPDKMGNVQFNGLCVAFKMTADERITTLTPRDEPTKAWMMDKGISPQSVKGLPDLIARISNQQLDWETDCLPDLKIRELDAIKDQRRTFEA</sequence>
<evidence type="ECO:0008006" key="3">
    <source>
        <dbReference type="Google" id="ProtNLM"/>
    </source>
</evidence>
<keyword evidence="2" id="KW-1185">Reference proteome</keyword>
<gene>
    <name evidence="1" type="ORF">NQT62_10815</name>
</gene>
<protein>
    <recommendedName>
        <fullName evidence="3">DUF4132 domain-containing protein</fullName>
    </recommendedName>
</protein>
<evidence type="ECO:0000313" key="2">
    <source>
        <dbReference type="Proteomes" id="UP001204142"/>
    </source>
</evidence>
<dbReference type="RefSeq" id="WP_256764713.1">
    <property type="nucleotide sequence ID" value="NZ_JANIGO010000003.1"/>
</dbReference>
<name>A0ABT1WHC5_9BURK</name>
<proteinExistence type="predicted"/>
<reference evidence="1 2" key="1">
    <citation type="submission" date="2022-07" db="EMBL/GenBank/DDBJ databases">
        <authorList>
            <person name="Xamxidin M."/>
            <person name="Wu M."/>
        </authorList>
    </citation>
    <scope>NUCLEOTIDE SEQUENCE [LARGE SCALE GENOMIC DNA]</scope>
    <source>
        <strain evidence="1 2">NBRC 111650</strain>
    </source>
</reference>
<comment type="caution">
    <text evidence="1">The sequence shown here is derived from an EMBL/GenBank/DDBJ whole genome shotgun (WGS) entry which is preliminary data.</text>
</comment>
<dbReference type="EMBL" id="JANIGO010000003">
    <property type="protein sequence ID" value="MCQ8896922.1"/>
    <property type="molecule type" value="Genomic_DNA"/>
</dbReference>
<organism evidence="1 2">
    <name type="scientific">Limnobacter humi</name>
    <dbReference type="NCBI Taxonomy" id="1778671"/>
    <lineage>
        <taxon>Bacteria</taxon>
        <taxon>Pseudomonadati</taxon>
        <taxon>Pseudomonadota</taxon>
        <taxon>Betaproteobacteria</taxon>
        <taxon>Burkholderiales</taxon>
        <taxon>Burkholderiaceae</taxon>
        <taxon>Limnobacter</taxon>
    </lineage>
</organism>
<evidence type="ECO:0000313" key="1">
    <source>
        <dbReference type="EMBL" id="MCQ8896922.1"/>
    </source>
</evidence>
<accession>A0ABT1WHC5</accession>